<sequence>MLLPLLLMLQETPALDDAVAAYRAKIAGEVPCRNTDADDEIVVCALRDADRYRVPFVPPSRQELPDQRVDRLVGGRTEPDCGQGAFMAHCGSVGVSVSVGGRGTKWVKRDLAP</sequence>
<dbReference type="RefSeq" id="WP_100282537.1">
    <property type="nucleotide sequence ID" value="NZ_CP024923.1"/>
</dbReference>
<dbReference type="OrthoDB" id="7568822at2"/>
<dbReference type="AlphaFoldDB" id="A0A2K8MFR3"/>
<dbReference type="Proteomes" id="UP000229081">
    <property type="component" value="Chromosome"/>
</dbReference>
<proteinExistence type="predicted"/>
<dbReference type="KEGG" id="sphc:CVN68_12720"/>
<name>A0A2K8MFR3_9SPHN</name>
<organism evidence="1 2">
    <name type="scientific">Sphingomonas psychrotolerans</name>
    <dbReference type="NCBI Taxonomy" id="1327635"/>
    <lineage>
        <taxon>Bacteria</taxon>
        <taxon>Pseudomonadati</taxon>
        <taxon>Pseudomonadota</taxon>
        <taxon>Alphaproteobacteria</taxon>
        <taxon>Sphingomonadales</taxon>
        <taxon>Sphingomonadaceae</taxon>
        <taxon>Sphingomonas</taxon>
    </lineage>
</organism>
<evidence type="ECO:0000313" key="1">
    <source>
        <dbReference type="EMBL" id="ATY32730.1"/>
    </source>
</evidence>
<accession>A0A2K8MFR3</accession>
<keyword evidence="2" id="KW-1185">Reference proteome</keyword>
<gene>
    <name evidence="1" type="ORF">CVN68_12720</name>
</gene>
<protein>
    <submittedName>
        <fullName evidence="1">Uncharacterized protein</fullName>
    </submittedName>
</protein>
<reference evidence="1 2" key="1">
    <citation type="submission" date="2017-11" db="EMBL/GenBank/DDBJ databases">
        <title>Complete genome sequence of Sphingomonas sp. Strain Cra20, a psychrotolerant potential plant growth promoting rhizobacteria.</title>
        <authorList>
            <person name="Luo Y."/>
        </authorList>
    </citation>
    <scope>NUCLEOTIDE SEQUENCE [LARGE SCALE GENOMIC DNA]</scope>
    <source>
        <strain evidence="1 2">Cra20</strain>
    </source>
</reference>
<dbReference type="EMBL" id="CP024923">
    <property type="protein sequence ID" value="ATY32730.1"/>
    <property type="molecule type" value="Genomic_DNA"/>
</dbReference>
<evidence type="ECO:0000313" key="2">
    <source>
        <dbReference type="Proteomes" id="UP000229081"/>
    </source>
</evidence>